<evidence type="ECO:0000256" key="2">
    <source>
        <dbReference type="SAM" id="Phobius"/>
    </source>
</evidence>
<keyword evidence="2" id="KW-0472">Membrane</keyword>
<proteinExistence type="predicted"/>
<dbReference type="Proteomes" id="UP000676325">
    <property type="component" value="Unassembled WGS sequence"/>
</dbReference>
<dbReference type="FunFam" id="3.60.40.10:FF:000058">
    <property type="entry name" value="Stage II sporulation protein E"/>
    <property type="match status" value="1"/>
</dbReference>
<accession>A0A941EC60</accession>
<dbReference type="InterPro" id="IPR052016">
    <property type="entry name" value="Bact_Sigma-Reg"/>
</dbReference>
<organism evidence="4 5">
    <name type="scientific">Actinospica acidithermotolerans</name>
    <dbReference type="NCBI Taxonomy" id="2828514"/>
    <lineage>
        <taxon>Bacteria</taxon>
        <taxon>Bacillati</taxon>
        <taxon>Actinomycetota</taxon>
        <taxon>Actinomycetes</taxon>
        <taxon>Catenulisporales</taxon>
        <taxon>Actinospicaceae</taxon>
        <taxon>Actinospica</taxon>
    </lineage>
</organism>
<sequence>MSSPAQPRPPALVSVLTWTVTLTAIVLGTGVVLGTNTRLIGLFVFLPAIMAGFATVRQTVFVAAWSLGVTIAELLYYPDPRSRDALLSVAVVLLFGVAAVVLCRQRIRRNERMARLRFTATAMQREILPPLPQHTPEVVVGGVYEPVDEDKLVGGDVYDVVASPFGTRVLIGDVQGKGLPAMGAAFGIVGAFREAAYREPELLDVVDALESALARHNAFAVQAGRSERFATALVLHIGPVGQPKALAVDCGHLPPILLGRRGGPVPVELASVGLPLGLGDLLDAPRELNAFELLPGECLVLYTDGLSESRSRKGEFYPPERALWAARGVPAERVAEALRRDARAFSRGRQQDDIAILTVQRPAAHPPAPAG</sequence>
<dbReference type="InterPro" id="IPR001932">
    <property type="entry name" value="PPM-type_phosphatase-like_dom"/>
</dbReference>
<feature type="transmembrane region" description="Helical" evidence="2">
    <location>
        <begin position="40"/>
        <end position="65"/>
    </location>
</feature>
<evidence type="ECO:0000313" key="4">
    <source>
        <dbReference type="EMBL" id="MBR7827767.1"/>
    </source>
</evidence>
<name>A0A941EC60_9ACTN</name>
<comment type="caution">
    <text evidence="4">The sequence shown here is derived from an EMBL/GenBank/DDBJ whole genome shotgun (WGS) entry which is preliminary data.</text>
</comment>
<keyword evidence="1" id="KW-0378">Hydrolase</keyword>
<feature type="transmembrane region" description="Helical" evidence="2">
    <location>
        <begin position="12"/>
        <end position="33"/>
    </location>
</feature>
<dbReference type="RefSeq" id="WP_212518907.1">
    <property type="nucleotide sequence ID" value="NZ_JAGSOH010000041.1"/>
</dbReference>
<dbReference type="SMART" id="SM00331">
    <property type="entry name" value="PP2C_SIG"/>
    <property type="match status" value="1"/>
</dbReference>
<dbReference type="Pfam" id="PF07228">
    <property type="entry name" value="SpoIIE"/>
    <property type="match status" value="1"/>
</dbReference>
<keyword evidence="2" id="KW-0812">Transmembrane</keyword>
<evidence type="ECO:0000256" key="1">
    <source>
        <dbReference type="ARBA" id="ARBA00022801"/>
    </source>
</evidence>
<dbReference type="SUPFAM" id="SSF81606">
    <property type="entry name" value="PP2C-like"/>
    <property type="match status" value="1"/>
</dbReference>
<dbReference type="InterPro" id="IPR036457">
    <property type="entry name" value="PPM-type-like_dom_sf"/>
</dbReference>
<dbReference type="PANTHER" id="PTHR43156">
    <property type="entry name" value="STAGE II SPORULATION PROTEIN E-RELATED"/>
    <property type="match status" value="1"/>
</dbReference>
<dbReference type="EMBL" id="JAGSOH010000041">
    <property type="protein sequence ID" value="MBR7827767.1"/>
    <property type="molecule type" value="Genomic_DNA"/>
</dbReference>
<keyword evidence="5" id="KW-1185">Reference proteome</keyword>
<dbReference type="GO" id="GO:0016791">
    <property type="term" value="F:phosphatase activity"/>
    <property type="evidence" value="ECO:0007669"/>
    <property type="project" value="TreeGrafter"/>
</dbReference>
<gene>
    <name evidence="4" type="ORF">KDK95_15720</name>
</gene>
<feature type="domain" description="PPM-type phosphatase" evidence="3">
    <location>
        <begin position="138"/>
        <end position="361"/>
    </location>
</feature>
<protein>
    <submittedName>
        <fullName evidence="4">Serine/threonine-protein phosphatase</fullName>
    </submittedName>
</protein>
<feature type="transmembrane region" description="Helical" evidence="2">
    <location>
        <begin position="85"/>
        <end position="103"/>
    </location>
</feature>
<evidence type="ECO:0000259" key="3">
    <source>
        <dbReference type="SMART" id="SM00331"/>
    </source>
</evidence>
<dbReference type="Gene3D" id="3.60.40.10">
    <property type="entry name" value="PPM-type phosphatase domain"/>
    <property type="match status" value="1"/>
</dbReference>
<evidence type="ECO:0000313" key="5">
    <source>
        <dbReference type="Proteomes" id="UP000676325"/>
    </source>
</evidence>
<dbReference type="PANTHER" id="PTHR43156:SF2">
    <property type="entry name" value="STAGE II SPORULATION PROTEIN E"/>
    <property type="match status" value="1"/>
</dbReference>
<reference evidence="4" key="1">
    <citation type="submission" date="2021-04" db="EMBL/GenBank/DDBJ databases">
        <title>Genome based classification of Actinospica acidithermotolerans sp. nov., an actinobacterium isolated from an Indonesian hot spring.</title>
        <authorList>
            <person name="Kusuma A.B."/>
            <person name="Putra K.E."/>
            <person name="Nafisah S."/>
            <person name="Loh J."/>
            <person name="Nouioui I."/>
            <person name="Goodfellow M."/>
        </authorList>
    </citation>
    <scope>NUCLEOTIDE SEQUENCE</scope>
    <source>
        <strain evidence="4">MGRD01-02</strain>
    </source>
</reference>
<keyword evidence="2" id="KW-1133">Transmembrane helix</keyword>
<dbReference type="AlphaFoldDB" id="A0A941EC60"/>